<gene>
    <name evidence="3" type="ORF">ACHAWO_012268</name>
</gene>
<protein>
    <recommendedName>
        <fullName evidence="5">Pentacotripeptide-repeat region of PRORP domain-containing protein</fullName>
    </recommendedName>
</protein>
<reference evidence="3 4" key="1">
    <citation type="submission" date="2024-10" db="EMBL/GenBank/DDBJ databases">
        <title>Updated reference genomes for cyclostephanoid diatoms.</title>
        <authorList>
            <person name="Roberts W.R."/>
            <person name="Alverson A.J."/>
        </authorList>
    </citation>
    <scope>NUCLEOTIDE SEQUENCE [LARGE SCALE GENOMIC DNA]</scope>
    <source>
        <strain evidence="3 4">AJA010-31</strain>
    </source>
</reference>
<evidence type="ECO:0000256" key="1">
    <source>
        <dbReference type="ARBA" id="ARBA00022737"/>
    </source>
</evidence>
<dbReference type="EMBL" id="JALLPJ020000037">
    <property type="protein sequence ID" value="KAL3804593.1"/>
    <property type="molecule type" value="Genomic_DNA"/>
</dbReference>
<evidence type="ECO:0000313" key="4">
    <source>
        <dbReference type="Proteomes" id="UP001530400"/>
    </source>
</evidence>
<dbReference type="AlphaFoldDB" id="A0ABD3QWN8"/>
<dbReference type="InterPro" id="IPR002885">
    <property type="entry name" value="PPR_rpt"/>
</dbReference>
<comment type="caution">
    <text evidence="3">The sequence shown here is derived from an EMBL/GenBank/DDBJ whole genome shotgun (WGS) entry which is preliminary data.</text>
</comment>
<feature type="repeat" description="PPR" evidence="2">
    <location>
        <begin position="310"/>
        <end position="344"/>
    </location>
</feature>
<dbReference type="Pfam" id="PF01535">
    <property type="entry name" value="PPR"/>
    <property type="match status" value="2"/>
</dbReference>
<sequence length="709" mass="80316">MASNSHDNQVEWLLRSTELVLGERDQWINATHVQSSSLPREFASYREYIIQAESVMKSWLKFISKQPSTSLNETSDGRNTPNPVEAAQIIENILKHTLTVFDEWEGSKKEEELSYLTTTRADLLRITIDALVRSNSSTSVESGIHLLRMLQKRQDGKIMTYANEESYHAIIKGCISTRKYNDLEKAVGLLEEMQSTLTICPTHNDEYYDRDDAFSCLEMHLYPSTRIYNLVLYGLAHCKPCLQNAQRAESLLQQMISNHKSNSGYNCYPDSNTFRQVVSSLTKSGSKNAVQNAHRVLNMMLNEFTSVQPDPSTYNAIMTLYLKKGRPEKVLQLFNQILANGRTKPDSYSMNLMLRAKTYEPGKLSLQEIVEIEDVLLRMKAVYNVQPNTQSFNVIIDALAKSGMPDSANRAEALLDAMEKKCRSGDMSAVPDSYTFTSLLNAISLANHHSAKGSWAEHVHRRMKRMNKEGLVEAPTTPVYNALLNALITSNERGAYNRAKSLFAEMVAMTIANTRTYNIMIKSHSTIIEDSGVLISYARPSKAKALLYQMEQSKGIVSPDIYSYTTLMCAYSRSNTKRKAMKAFGVLRKAIDSGVLRKEHHNPKVRMIRPFNAVLTACAHTNARDEKVQAFTILVSTLILIREYTKPDDTTYRVLIKACERLVPTDESRKRQVIDLVSRELEYQSGNSKMHASMLSKFMTMYGGYKTSR</sequence>
<dbReference type="Gene3D" id="1.25.40.10">
    <property type="entry name" value="Tetratricopeptide repeat domain"/>
    <property type="match status" value="3"/>
</dbReference>
<dbReference type="NCBIfam" id="TIGR00756">
    <property type="entry name" value="PPR"/>
    <property type="match status" value="1"/>
</dbReference>
<dbReference type="PANTHER" id="PTHR47942">
    <property type="entry name" value="TETRATRICOPEPTIDE REPEAT (TPR)-LIKE SUPERFAMILY PROTEIN-RELATED"/>
    <property type="match status" value="1"/>
</dbReference>
<dbReference type="InterPro" id="IPR011990">
    <property type="entry name" value="TPR-like_helical_dom_sf"/>
</dbReference>
<proteinExistence type="predicted"/>
<dbReference type="Proteomes" id="UP001530400">
    <property type="component" value="Unassembled WGS sequence"/>
</dbReference>
<evidence type="ECO:0008006" key="5">
    <source>
        <dbReference type="Google" id="ProtNLM"/>
    </source>
</evidence>
<dbReference type="PANTHER" id="PTHR47942:SF63">
    <property type="entry name" value="PENTATRICOPEPTIDE REPEAT-CONTAINING PROTEIN"/>
    <property type="match status" value="1"/>
</dbReference>
<dbReference type="PROSITE" id="PS51375">
    <property type="entry name" value="PPR"/>
    <property type="match status" value="1"/>
</dbReference>
<name>A0ABD3QWN8_9STRA</name>
<evidence type="ECO:0000313" key="3">
    <source>
        <dbReference type="EMBL" id="KAL3804593.1"/>
    </source>
</evidence>
<organism evidence="3 4">
    <name type="scientific">Cyclotella atomus</name>
    <dbReference type="NCBI Taxonomy" id="382360"/>
    <lineage>
        <taxon>Eukaryota</taxon>
        <taxon>Sar</taxon>
        <taxon>Stramenopiles</taxon>
        <taxon>Ochrophyta</taxon>
        <taxon>Bacillariophyta</taxon>
        <taxon>Coscinodiscophyceae</taxon>
        <taxon>Thalassiosirophycidae</taxon>
        <taxon>Stephanodiscales</taxon>
        <taxon>Stephanodiscaceae</taxon>
        <taxon>Cyclotella</taxon>
    </lineage>
</organism>
<dbReference type="Pfam" id="PF13041">
    <property type="entry name" value="PPR_2"/>
    <property type="match status" value="1"/>
</dbReference>
<accession>A0ABD3QWN8</accession>
<keyword evidence="1" id="KW-0677">Repeat</keyword>
<evidence type="ECO:0000256" key="2">
    <source>
        <dbReference type="PROSITE-ProRule" id="PRU00708"/>
    </source>
</evidence>
<dbReference type="InterPro" id="IPR051222">
    <property type="entry name" value="PPR/CCM1_RNA-binding"/>
</dbReference>
<keyword evidence="4" id="KW-1185">Reference proteome</keyword>